<keyword evidence="2" id="KW-1185">Reference proteome</keyword>
<dbReference type="GO" id="GO:0042262">
    <property type="term" value="P:DNA protection"/>
    <property type="evidence" value="ECO:0007669"/>
    <property type="project" value="InterPro"/>
</dbReference>
<accession>A0A1C7PE27</accession>
<protein>
    <submittedName>
        <fullName evidence="1">Bacteriophage mu gam like protein</fullName>
    </submittedName>
</protein>
<dbReference type="Gene3D" id="1.20.5.170">
    <property type="match status" value="1"/>
</dbReference>
<dbReference type="KEGG" id="agl:PYTT_1356"/>
<dbReference type="STRING" id="1679444.PYTT_1356"/>
<sequence length="172" mass="19405">MTTTNTRNTGIADDQQFTDTVNRIARLNVRINSRTAEMDKAMQKAREPHEEKINRLTEDRDALIALAESYAVRHRARLIGLKKKSGSTELATFGFRTGKRRLELVKDNTWELVCTRLQSNGHDDCVRTVTEVQKDRVLSGLSPEEMIACGVVAAQAESFWVKAKDNAIDENN</sequence>
<dbReference type="OrthoDB" id="1068010at2"/>
<name>A0A1C7PE27_9BACT</name>
<evidence type="ECO:0000313" key="2">
    <source>
        <dbReference type="Proteomes" id="UP000176204"/>
    </source>
</evidence>
<dbReference type="InterPro" id="IPR009951">
    <property type="entry name" value="Host-nuc_inhib_Gam"/>
</dbReference>
<gene>
    <name evidence="1" type="ORF">PYTT_1356</name>
</gene>
<dbReference type="RefSeq" id="WP_067777553.1">
    <property type="nucleotide sequence ID" value="NZ_LIGX01000038.1"/>
</dbReference>
<dbReference type="EMBL" id="LT629973">
    <property type="protein sequence ID" value="SEH87240.1"/>
    <property type="molecule type" value="Genomic_DNA"/>
</dbReference>
<dbReference type="SUPFAM" id="SSF161266">
    <property type="entry name" value="Gam-like"/>
    <property type="match status" value="1"/>
</dbReference>
<dbReference type="GO" id="GO:0003690">
    <property type="term" value="F:double-stranded DNA binding"/>
    <property type="evidence" value="ECO:0007669"/>
    <property type="project" value="InterPro"/>
</dbReference>
<organism evidence="1 2">
    <name type="scientific">Akkermansia glycaniphila</name>
    <dbReference type="NCBI Taxonomy" id="1679444"/>
    <lineage>
        <taxon>Bacteria</taxon>
        <taxon>Pseudomonadati</taxon>
        <taxon>Verrucomicrobiota</taxon>
        <taxon>Verrucomicrobiia</taxon>
        <taxon>Verrucomicrobiales</taxon>
        <taxon>Akkermansiaceae</taxon>
        <taxon>Akkermansia</taxon>
    </lineage>
</organism>
<dbReference type="Proteomes" id="UP000176204">
    <property type="component" value="Chromosome I"/>
</dbReference>
<dbReference type="AlphaFoldDB" id="A0A1C7PE27"/>
<dbReference type="Pfam" id="PF07352">
    <property type="entry name" value="Phage_Mu_Gam"/>
    <property type="match status" value="1"/>
</dbReference>
<evidence type="ECO:0000313" key="1">
    <source>
        <dbReference type="EMBL" id="SEH87240.1"/>
    </source>
</evidence>
<proteinExistence type="predicted"/>
<reference evidence="2" key="1">
    <citation type="submission" date="2016-09" db="EMBL/GenBank/DDBJ databases">
        <authorList>
            <person name="Koehorst J."/>
        </authorList>
    </citation>
    <scope>NUCLEOTIDE SEQUENCE [LARGE SCALE GENOMIC DNA]</scope>
</reference>